<organism evidence="7 8">
    <name type="scientific">Passalora fulva</name>
    <name type="common">Tomato leaf mold</name>
    <name type="synonym">Cladosporium fulvum</name>
    <dbReference type="NCBI Taxonomy" id="5499"/>
    <lineage>
        <taxon>Eukaryota</taxon>
        <taxon>Fungi</taxon>
        <taxon>Dikarya</taxon>
        <taxon>Ascomycota</taxon>
        <taxon>Pezizomycotina</taxon>
        <taxon>Dothideomycetes</taxon>
        <taxon>Dothideomycetidae</taxon>
        <taxon>Mycosphaerellales</taxon>
        <taxon>Mycosphaerellaceae</taxon>
        <taxon>Fulvia</taxon>
    </lineage>
</organism>
<feature type="compositionally biased region" description="Basic and acidic residues" evidence="6">
    <location>
        <begin position="315"/>
        <end position="324"/>
    </location>
</feature>
<dbReference type="EMBL" id="CP090163">
    <property type="protein sequence ID" value="UJO11751.1"/>
    <property type="molecule type" value="Genomic_DNA"/>
</dbReference>
<evidence type="ECO:0000256" key="6">
    <source>
        <dbReference type="SAM" id="MobiDB-lite"/>
    </source>
</evidence>
<comment type="function">
    <text evidence="1">Required for respiratory activity and maintenance and expression of the mitochondrial genome.</text>
</comment>
<dbReference type="RefSeq" id="XP_047756117.1">
    <property type="nucleotide sequence ID" value="XM_047900234.1"/>
</dbReference>
<comment type="subcellular location">
    <subcellularLocation>
        <location evidence="2">Mitochondrion</location>
    </subcellularLocation>
</comment>
<dbReference type="OrthoDB" id="5578174at2759"/>
<dbReference type="GeneID" id="71980964"/>
<evidence type="ECO:0000256" key="2">
    <source>
        <dbReference type="ARBA" id="ARBA00004173"/>
    </source>
</evidence>
<feature type="compositionally biased region" description="Low complexity" evidence="6">
    <location>
        <begin position="103"/>
        <end position="126"/>
    </location>
</feature>
<evidence type="ECO:0000256" key="1">
    <source>
        <dbReference type="ARBA" id="ARBA00003548"/>
    </source>
</evidence>
<dbReference type="GO" id="GO:0005634">
    <property type="term" value="C:nucleus"/>
    <property type="evidence" value="ECO:0007669"/>
    <property type="project" value="TreeGrafter"/>
</dbReference>
<dbReference type="Pfam" id="PF06413">
    <property type="entry name" value="Neugrin"/>
    <property type="match status" value="1"/>
</dbReference>
<keyword evidence="8" id="KW-1185">Reference proteome</keyword>
<dbReference type="KEGG" id="ffu:CLAFUR5_01086"/>
<dbReference type="OMA" id="WEEMSAT"/>
<evidence type="ECO:0000256" key="4">
    <source>
        <dbReference type="ARBA" id="ARBA00013566"/>
    </source>
</evidence>
<feature type="region of interest" description="Disordered" evidence="6">
    <location>
        <begin position="273"/>
        <end position="324"/>
    </location>
</feature>
<feature type="compositionally biased region" description="Polar residues" evidence="6">
    <location>
        <begin position="301"/>
        <end position="312"/>
    </location>
</feature>
<proteinExistence type="inferred from homology"/>
<dbReference type="GO" id="GO:0005739">
    <property type="term" value="C:mitochondrion"/>
    <property type="evidence" value="ECO:0007669"/>
    <property type="project" value="UniProtKB-SubCell"/>
</dbReference>
<dbReference type="AlphaFoldDB" id="A0A9Q8L6H0"/>
<feature type="region of interest" description="Disordered" evidence="6">
    <location>
        <begin position="96"/>
        <end position="141"/>
    </location>
</feature>
<evidence type="ECO:0000256" key="3">
    <source>
        <dbReference type="ARBA" id="ARBA00010895"/>
    </source>
</evidence>
<dbReference type="PANTHER" id="PTHR13475:SF3">
    <property type="entry name" value="NEUGRIN"/>
    <property type="match status" value="1"/>
</dbReference>
<reference evidence="7" key="2">
    <citation type="journal article" date="2022" name="Microb. Genom.">
        <title>A chromosome-scale genome assembly of the tomato pathogen Cladosporium fulvum reveals a compartmentalized genome architecture and the presence of a dispensable chromosome.</title>
        <authorList>
            <person name="Zaccaron A.Z."/>
            <person name="Chen L.H."/>
            <person name="Samaras A."/>
            <person name="Stergiopoulos I."/>
        </authorList>
    </citation>
    <scope>NUCLEOTIDE SEQUENCE</scope>
    <source>
        <strain evidence="7">Race5_Kim</strain>
    </source>
</reference>
<gene>
    <name evidence="7" type="ORF">CLAFUR5_01086</name>
</gene>
<reference evidence="7" key="1">
    <citation type="submission" date="2021-12" db="EMBL/GenBank/DDBJ databases">
        <authorList>
            <person name="Zaccaron A."/>
            <person name="Stergiopoulos I."/>
        </authorList>
    </citation>
    <scope>NUCLEOTIDE SEQUENCE</scope>
    <source>
        <strain evidence="7">Race5_Kim</strain>
    </source>
</reference>
<evidence type="ECO:0000313" key="8">
    <source>
        <dbReference type="Proteomes" id="UP000756132"/>
    </source>
</evidence>
<name>A0A9Q8L6H0_PASFU</name>
<evidence type="ECO:0000313" key="7">
    <source>
        <dbReference type="EMBL" id="UJO11751.1"/>
    </source>
</evidence>
<dbReference type="PANTHER" id="PTHR13475">
    <property type="entry name" value="NEUGRIN"/>
    <property type="match status" value="1"/>
</dbReference>
<evidence type="ECO:0000256" key="5">
    <source>
        <dbReference type="ARBA" id="ARBA00022946"/>
    </source>
</evidence>
<comment type="similarity">
    <text evidence="3">Belongs to the RRG9 family.</text>
</comment>
<accession>A0A9Q8L6H0</accession>
<feature type="compositionally biased region" description="Basic and acidic residues" evidence="6">
    <location>
        <begin position="131"/>
        <end position="141"/>
    </location>
</feature>
<protein>
    <recommendedName>
        <fullName evidence="4">Required for respiratory growth protein 9, mitochondrial</fullName>
    </recommendedName>
</protein>
<keyword evidence="5" id="KW-0809">Transit peptide</keyword>
<dbReference type="Proteomes" id="UP000756132">
    <property type="component" value="Chromosome 1"/>
</dbReference>
<dbReference type="InterPro" id="IPR010487">
    <property type="entry name" value="NGRN/Rrg9"/>
</dbReference>
<sequence length="473" mass="52567">MPESPQMFPGHLDGLHVDFCTQQAQLAASNPTTTMTSTLHRCSCSTRALETLVKELAGIDLRRHRAQRFFQHSRALSTRPPTRHVATVAHTHADHGFVSFQPGSSSSSQSAGGSARSSQATTAGTQGDPEASQRKDEGDREWHAEIETMQPGRREETEVISQVGTIDSVRLPDPGLELACNDVANPVAPILHLPAISQRFTQGDAQPMSAMKPALGSKTTSRKLRKARRIEAGTYKPAADSRLTALDKIEMLEGPSMKQKAEQPMTHELETKSAAQNQTIDGKRRSKATVGAKGVTKMKENNTGSSKHTAPSRTPPKDKTVKKETWQIQKAALDRKFAGQGWQPRKRLSPDTLEGIRALHASDPASYSTATLAEHFQITPEAIRRVLRSKWRPKPEEIEDRMKRWENRGLRKWEEMSATGVKPPKRWRDMGVQNPLLKKKLQKKERSNEAGWNRAEQLADRLPFGGSFAERLL</sequence>